<organism evidence="4 5">
    <name type="scientific">Elaeis guineensis var. tenera</name>
    <name type="common">Oil palm</name>
    <dbReference type="NCBI Taxonomy" id="51953"/>
    <lineage>
        <taxon>Eukaryota</taxon>
        <taxon>Viridiplantae</taxon>
        <taxon>Streptophyta</taxon>
        <taxon>Embryophyta</taxon>
        <taxon>Tracheophyta</taxon>
        <taxon>Spermatophyta</taxon>
        <taxon>Magnoliopsida</taxon>
        <taxon>Liliopsida</taxon>
        <taxon>Arecaceae</taxon>
        <taxon>Arecoideae</taxon>
        <taxon>Cocoseae</taxon>
        <taxon>Elaeidinae</taxon>
        <taxon>Elaeis</taxon>
    </lineage>
</organism>
<name>A0A6I9QL42_ELAGV</name>
<comment type="similarity">
    <text evidence="1">Belongs to the plant acyltransferase family.</text>
</comment>
<dbReference type="InterPro" id="IPR050317">
    <property type="entry name" value="Plant_Fungal_Acyltransferase"/>
</dbReference>
<dbReference type="Pfam" id="PF02458">
    <property type="entry name" value="Transferase"/>
    <property type="match status" value="1"/>
</dbReference>
<proteinExistence type="inferred from homology"/>
<dbReference type="OrthoDB" id="671439at2759"/>
<reference evidence="5" key="1">
    <citation type="submission" date="2025-08" db="UniProtKB">
        <authorList>
            <consortium name="RefSeq"/>
        </authorList>
    </citation>
    <scope>IDENTIFICATION</scope>
</reference>
<dbReference type="Proteomes" id="UP000504607">
    <property type="component" value="Unplaced"/>
</dbReference>
<keyword evidence="3" id="KW-0012">Acyltransferase</keyword>
<dbReference type="InterPro" id="IPR023213">
    <property type="entry name" value="CAT-like_dom_sf"/>
</dbReference>
<gene>
    <name evidence="5" type="primary">LOC105037184</name>
</gene>
<dbReference type="Gene3D" id="3.30.559.10">
    <property type="entry name" value="Chloramphenicol acetyltransferase-like domain"/>
    <property type="match status" value="2"/>
</dbReference>
<keyword evidence="2" id="KW-0808">Transferase</keyword>
<sequence length="444" mass="49259">MGMEMAAKDRRGMVEVVESSFVVPSEETPKQEVWLSNLDLWFGTHYTATVFVYVPNGDPNFFSVEVLKAALGKALVSFYPMAGRLVVNRCGRAEIQCTGEGVLFVVARSNFTLRDFEDFTPPTEVRPLLVPPVESVEPPSILIMFQVTFLKCGGVCLGVNLHHSATDGLGVLHFLNTWSDIARGVGLRAPPFLDRTLLQPRSPLTILFGHVEYLCLPSEDPSKAVIPLAEPMILKISRDQLDSLKNSCSGNRAGVSTFRALAAHIWRCACVVRKLPSFRETRLYISTDARNRLKPPLPPTYLGNAAFRTSAVATAGEVISGPLEHLAEKIHAATVRSNDEFVRSLINFFEIANMRRMHPMSWALRGTNIYVVSWLRLPIYEADFGWGKPVFMALARRRSPSGMVHIMRSPGDDGGISVMVALEAENMPTFKKLFYEELDGVESA</sequence>
<dbReference type="RefSeq" id="XP_010911178.1">
    <property type="nucleotide sequence ID" value="XM_010912876.3"/>
</dbReference>
<evidence type="ECO:0000256" key="2">
    <source>
        <dbReference type="ARBA" id="ARBA00022679"/>
    </source>
</evidence>
<evidence type="ECO:0000313" key="5">
    <source>
        <dbReference type="RefSeq" id="XP_010911178.1"/>
    </source>
</evidence>
<accession>A0A6I9QL42</accession>
<dbReference type="GO" id="GO:0016747">
    <property type="term" value="F:acyltransferase activity, transferring groups other than amino-acyl groups"/>
    <property type="evidence" value="ECO:0007669"/>
    <property type="project" value="TreeGrafter"/>
</dbReference>
<evidence type="ECO:0000256" key="1">
    <source>
        <dbReference type="ARBA" id="ARBA00009861"/>
    </source>
</evidence>
<evidence type="ECO:0000256" key="3">
    <source>
        <dbReference type="ARBA" id="ARBA00023315"/>
    </source>
</evidence>
<evidence type="ECO:0000313" key="4">
    <source>
        <dbReference type="Proteomes" id="UP000504607"/>
    </source>
</evidence>
<dbReference type="PANTHER" id="PTHR31642">
    <property type="entry name" value="TRICHOTHECENE 3-O-ACETYLTRANSFERASE"/>
    <property type="match status" value="1"/>
</dbReference>
<dbReference type="PANTHER" id="PTHR31642:SF138">
    <property type="entry name" value="PUTRESCINE HYDROXYCINNAMOYLTRANSFERASE 1"/>
    <property type="match status" value="1"/>
</dbReference>
<keyword evidence="4" id="KW-1185">Reference proteome</keyword>
<protein>
    <submittedName>
        <fullName evidence="5">Putrescine hydroxycinnamoyltransferase 1</fullName>
    </submittedName>
</protein>
<dbReference type="AlphaFoldDB" id="A0A6I9QL42"/>
<dbReference type="InParanoid" id="A0A6I9QL42"/>